<dbReference type="InterPro" id="IPR052391">
    <property type="entry name" value="E3_Ligase-Neurotoxin"/>
</dbReference>
<dbReference type="EMBL" id="JAVHNR010000006">
    <property type="protein sequence ID" value="KAK6339199.1"/>
    <property type="molecule type" value="Genomic_DNA"/>
</dbReference>
<feature type="compositionally biased region" description="Basic and acidic residues" evidence="2">
    <location>
        <begin position="1776"/>
        <end position="1785"/>
    </location>
</feature>
<dbReference type="PROSITE" id="PS50297">
    <property type="entry name" value="ANK_REP_REGION"/>
    <property type="match status" value="5"/>
</dbReference>
<feature type="transmembrane region" description="Helical" evidence="3">
    <location>
        <begin position="290"/>
        <end position="313"/>
    </location>
</feature>
<feature type="chain" id="PRO_5042855572" evidence="4">
    <location>
        <begin position="18"/>
        <end position="1856"/>
    </location>
</feature>
<gene>
    <name evidence="5" type="ORF">TWF718_008621</name>
</gene>
<keyword evidence="4" id="KW-0732">Signal</keyword>
<keyword evidence="1" id="KW-0040">ANK repeat</keyword>
<feature type="region of interest" description="Disordered" evidence="2">
    <location>
        <begin position="465"/>
        <end position="488"/>
    </location>
</feature>
<organism evidence="5 6">
    <name type="scientific">Orbilia javanica</name>
    <dbReference type="NCBI Taxonomy" id="47235"/>
    <lineage>
        <taxon>Eukaryota</taxon>
        <taxon>Fungi</taxon>
        <taxon>Dikarya</taxon>
        <taxon>Ascomycota</taxon>
        <taxon>Pezizomycotina</taxon>
        <taxon>Orbiliomycetes</taxon>
        <taxon>Orbiliales</taxon>
        <taxon>Orbiliaceae</taxon>
        <taxon>Orbilia</taxon>
    </lineage>
</organism>
<evidence type="ECO:0000256" key="2">
    <source>
        <dbReference type="SAM" id="MobiDB-lite"/>
    </source>
</evidence>
<feature type="transmembrane region" description="Helical" evidence="3">
    <location>
        <begin position="382"/>
        <end position="401"/>
    </location>
</feature>
<proteinExistence type="predicted"/>
<evidence type="ECO:0000313" key="5">
    <source>
        <dbReference type="EMBL" id="KAK6339199.1"/>
    </source>
</evidence>
<evidence type="ECO:0000256" key="4">
    <source>
        <dbReference type="SAM" id="SignalP"/>
    </source>
</evidence>
<feature type="signal peptide" evidence="4">
    <location>
        <begin position="1"/>
        <end position="17"/>
    </location>
</feature>
<feature type="compositionally biased region" description="Basic and acidic residues" evidence="2">
    <location>
        <begin position="1745"/>
        <end position="1754"/>
    </location>
</feature>
<feature type="repeat" description="ANK" evidence="1">
    <location>
        <begin position="1090"/>
        <end position="1122"/>
    </location>
</feature>
<protein>
    <submittedName>
        <fullName evidence="5">Uncharacterized protein</fullName>
    </submittedName>
</protein>
<dbReference type="Pfam" id="PF12796">
    <property type="entry name" value="Ank_2"/>
    <property type="match status" value="4"/>
</dbReference>
<dbReference type="PRINTS" id="PR01415">
    <property type="entry name" value="ANKYRIN"/>
</dbReference>
<feature type="repeat" description="ANK" evidence="1">
    <location>
        <begin position="1386"/>
        <end position="1413"/>
    </location>
</feature>
<evidence type="ECO:0000256" key="1">
    <source>
        <dbReference type="PROSITE-ProRule" id="PRU00023"/>
    </source>
</evidence>
<feature type="repeat" description="ANK" evidence="1">
    <location>
        <begin position="1472"/>
        <end position="1499"/>
    </location>
</feature>
<reference evidence="5 6" key="1">
    <citation type="submission" date="2019-10" db="EMBL/GenBank/DDBJ databases">
        <authorList>
            <person name="Palmer J.M."/>
        </authorList>
    </citation>
    <scope>NUCLEOTIDE SEQUENCE [LARGE SCALE GENOMIC DNA]</scope>
    <source>
        <strain evidence="5 6">TWF718</strain>
    </source>
</reference>
<sequence>MITYIVAPIALAALVRGAPISDADSAGDWDDFANNFATDIAPIVVLFGEQVTKQFLSESTSTLDHIIFAVAPLGVLTAVVSVIRVCGNSSLKAFIGRAQEAHGVSEAELCSSTSRDVCELWSNSGISRIFGRPKILEFVFSGDKDFYVKFPKTKRDGEQEKVIEDDGKTKHPSCGIYKSKAFFCPEEFSDDGTNGPPKTGNWKEVKNTFLSSSPHSTTFATEPDQKGSEHQFAPHPNLSLNVGIRPPPRWIQWLVAIFGVLLQLSFFGYATWASYYASNIWKDNEPPDKWAFPLAALGTGMLVIGMGLCAMLIDRRTHERRFEEVKPVGMNEKTSPPTPKTTMFWLQPGNQSVGDQVFNSFAHWERKDKYITSWRVNGPNPFTTIFAIGPAIMFSTLGFIFQFIGLRGLHGSVALYQLAATLIMAVIRAALRSKRIDEGKNRLKGRKEVEGHELDWIALQIEKAAQDSDSDPPKAGNSSSPQPDDSKADDIWHIVDLKPASYPPAAGASAFSPNEANHITSSTETWKSMVGFLPKPENSHDGYSCVREAMRWIEFHEKDEADNQIPNKAARTLYYRNRLARLTDSITLEQERPWDTPVRVIAGKLKEAIEETAKHIFSGEMELSSGWKGVEAVVWSSSCFLNVSQGPTANPLPIHFLLYRENGRWTISKHQLEAALGLWRWSLETQPDPKKFFSKKVLGTTETGKKEKMKSVLLLWIDQMLPITESEYSYPSNLNQISELQPILSVSASTFPQTGPKDQTLLSVPSTVLPLELLAQDIFSMFISRISGIIEPLNDIEPRGLKSQQGLVDLTMLKEKRFLGLAEENIDILVDEYIASGLGTREDAFMSIIPSFLYQQKLPAPEEIAQNLARAAKSYRRSGDFQKCDGILRGLFQLHDLKDPAIEKLAIRNLGELYRSSIRSQDPQNQQLGRKIGVELMKINCFSAEAKKIQQHYTVVVQYCDNIRNRPTETPHNLNIQEKTLWEGLEKDLEAQDTEIESFALLLTIKYNVNRAKYEKLERVIKWAIEKNNPELIEDLWEATKSRSDYMWRNVAPKNGNPLFWAVEVGCEQEAFQSIIEWPDVDLDSESKEDEETALLVAVKNGRMAHVQKLLDSGAWINARDSKGANALHIATAFGHDEIVELLLKKGIEINAKKKILAPEGLDRTAVHIAASKGNHRITGLLIDRGADVSSSSKQIFRDAVKRGDCEIAKLMLGRGISKSTLTRGLKTAALNGYDDIVKILLENDASPDIDIQGAVSRGHHQIVSFFLQKGANVAGIDLQKAVSRGHDKVVDLLLKNGASAAVDLRVAASNGHHKVVELLLERGVKTGIEIDEVVSNGHDKVLDVLINYDFAVHGMDKGLKEAASNGHKEVVKILLEKAGKVNIDLRMAASSGHHEVIELFLQKGADLSGLSVGKAASKGHSKVVELLLKNKAVAEYKHLESAVSKGHYKVVELLLQESSVGFKDGPNGQLLLTALYKGHQAIAELLLRHGADPNARDEKLGTALGMAADNDYLETVELLLKYNADVNAQSEDKNIGRDYTHSTALNEAISNKTGRNRIKMVELLLEYSANVNAKYKQDTMLVRAIEEEKEGRLEIVKLLLEKGADVNCEEAYEGNALNAAVSMGDKDLVELLLDRGADINARKNPYRTALGVAAGEGRIDILKFLINKGAEINIQGGPHGNALNVAVHRGFCRRRVIRMLLDKGAQIREEVYSYHRESDFSDSGDSGDNFSRKQRFIRTSRVGSRRDGGHDLKLSSSDSSDASSSSEDSGSYDSEDSKNPKDSNDSDAEDSDGSSGKTKSIGHVHRRIIKILATHPCQSCRANGLTSCKAKRESCKLNWIYRAEKEVVTAARQAP</sequence>
<feature type="repeat" description="ANK" evidence="1">
    <location>
        <begin position="1123"/>
        <end position="1155"/>
    </location>
</feature>
<name>A0AAN8RGC9_9PEZI</name>
<dbReference type="Pfam" id="PF00023">
    <property type="entry name" value="Ank"/>
    <property type="match status" value="1"/>
</dbReference>
<evidence type="ECO:0000256" key="3">
    <source>
        <dbReference type="SAM" id="Phobius"/>
    </source>
</evidence>
<dbReference type="PANTHER" id="PTHR24133:SF40">
    <property type="entry name" value="ANKYRIN REPEAT DOMAIN 44"/>
    <property type="match status" value="1"/>
</dbReference>
<dbReference type="Gene3D" id="1.25.40.20">
    <property type="entry name" value="Ankyrin repeat-containing domain"/>
    <property type="match status" value="5"/>
</dbReference>
<feature type="transmembrane region" description="Helical" evidence="3">
    <location>
        <begin position="250"/>
        <end position="270"/>
    </location>
</feature>
<accession>A0AAN8RGC9</accession>
<keyword evidence="3" id="KW-0472">Membrane</keyword>
<keyword evidence="3" id="KW-0812">Transmembrane</keyword>
<feature type="transmembrane region" description="Helical" evidence="3">
    <location>
        <begin position="66"/>
        <end position="87"/>
    </location>
</feature>
<dbReference type="PROSITE" id="PS50088">
    <property type="entry name" value="ANK_REPEAT"/>
    <property type="match status" value="9"/>
</dbReference>
<comment type="caution">
    <text evidence="5">The sequence shown here is derived from an EMBL/GenBank/DDBJ whole genome shotgun (WGS) entry which is preliminary data.</text>
</comment>
<dbReference type="InterPro" id="IPR036770">
    <property type="entry name" value="Ankyrin_rpt-contain_sf"/>
</dbReference>
<feature type="compositionally biased region" description="Low complexity" evidence="2">
    <location>
        <begin position="1756"/>
        <end position="1773"/>
    </location>
</feature>
<feature type="region of interest" description="Disordered" evidence="2">
    <location>
        <begin position="213"/>
        <end position="232"/>
    </location>
</feature>
<feature type="repeat" description="ANK" evidence="1">
    <location>
        <begin position="1162"/>
        <end position="1194"/>
    </location>
</feature>
<feature type="repeat" description="ANK" evidence="1">
    <location>
        <begin position="1500"/>
        <end position="1532"/>
    </location>
</feature>
<evidence type="ECO:0000313" key="6">
    <source>
        <dbReference type="Proteomes" id="UP001313282"/>
    </source>
</evidence>
<keyword evidence="3" id="KW-1133">Transmembrane helix</keyword>
<dbReference type="SUPFAM" id="SSF48403">
    <property type="entry name" value="Ankyrin repeat"/>
    <property type="match status" value="2"/>
</dbReference>
<keyword evidence="6" id="KW-1185">Reference proteome</keyword>
<dbReference type="InterPro" id="IPR002110">
    <property type="entry name" value="Ankyrin_rpt"/>
</dbReference>
<feature type="repeat" description="ANK" evidence="1">
    <location>
        <begin position="1613"/>
        <end position="1645"/>
    </location>
</feature>
<dbReference type="SMART" id="SM00248">
    <property type="entry name" value="ANK"/>
    <property type="match status" value="15"/>
</dbReference>
<dbReference type="Proteomes" id="UP001313282">
    <property type="component" value="Unassembled WGS sequence"/>
</dbReference>
<dbReference type="PANTHER" id="PTHR24133">
    <property type="entry name" value="ANKYRIN DOMAIN-CONTAINING"/>
    <property type="match status" value="1"/>
</dbReference>
<feature type="region of interest" description="Disordered" evidence="2">
    <location>
        <begin position="1717"/>
        <end position="1803"/>
    </location>
</feature>
<feature type="repeat" description="ANK" evidence="1">
    <location>
        <begin position="1646"/>
        <end position="1678"/>
    </location>
</feature>
<feature type="repeat" description="ANK" evidence="1">
    <location>
        <begin position="1592"/>
        <end position="1612"/>
    </location>
</feature>